<gene>
    <name evidence="3" type="ORF">ACFSBI_12345</name>
</gene>
<sequence length="258" mass="28630">MVATSERRRELGAFLRARRERTSPSDVGLPGSGRRRTPGLRREELATLAGISTTWYTFLEQGRDVQPSRQVLISIAAALRLQDTERAHLLAIAAEDGPPLEDVEHLAPEVAAVPALVAPNPAYVTGSSYDLLAWNAEAAALFRGATDLARPNLARWIFTSPTARDVLPDWTDVAQGVLARLRANAGRHPGSPRFRLLEHELRSQSPQADAWWPRYDIATSRSGVKRVRDREGAVHPMTFASFQVTDQPEQVLTIYRRV</sequence>
<evidence type="ECO:0000259" key="2">
    <source>
        <dbReference type="PROSITE" id="PS50943"/>
    </source>
</evidence>
<dbReference type="SUPFAM" id="SSF47413">
    <property type="entry name" value="lambda repressor-like DNA-binding domains"/>
    <property type="match status" value="1"/>
</dbReference>
<accession>A0ABW4LFR4</accession>
<evidence type="ECO:0000256" key="1">
    <source>
        <dbReference type="SAM" id="MobiDB-lite"/>
    </source>
</evidence>
<dbReference type="EMBL" id="JBHUEA010000019">
    <property type="protein sequence ID" value="MFD1722340.1"/>
    <property type="molecule type" value="Genomic_DNA"/>
</dbReference>
<dbReference type="PANTHER" id="PTHR35010">
    <property type="entry name" value="BLL4672 PROTEIN-RELATED"/>
    <property type="match status" value="1"/>
</dbReference>
<dbReference type="Gene3D" id="3.30.450.180">
    <property type="match status" value="1"/>
</dbReference>
<dbReference type="Gene3D" id="1.10.260.40">
    <property type="entry name" value="lambda repressor-like DNA-binding domains"/>
    <property type="match status" value="1"/>
</dbReference>
<name>A0ABW4LFR4_9MICO</name>
<dbReference type="PANTHER" id="PTHR35010:SF2">
    <property type="entry name" value="BLL4672 PROTEIN"/>
    <property type="match status" value="1"/>
</dbReference>
<organism evidence="3 4">
    <name type="scientific">Amnibacterium endophyticum</name>
    <dbReference type="NCBI Taxonomy" id="2109337"/>
    <lineage>
        <taxon>Bacteria</taxon>
        <taxon>Bacillati</taxon>
        <taxon>Actinomycetota</taxon>
        <taxon>Actinomycetes</taxon>
        <taxon>Micrococcales</taxon>
        <taxon>Microbacteriaceae</taxon>
        <taxon>Amnibacterium</taxon>
    </lineage>
</organism>
<dbReference type="Pfam" id="PF17765">
    <property type="entry name" value="MLTR_LBD"/>
    <property type="match status" value="1"/>
</dbReference>
<keyword evidence="4" id="KW-1185">Reference proteome</keyword>
<dbReference type="Pfam" id="PF13560">
    <property type="entry name" value="HTH_31"/>
    <property type="match status" value="1"/>
</dbReference>
<evidence type="ECO:0000313" key="3">
    <source>
        <dbReference type="EMBL" id="MFD1722340.1"/>
    </source>
</evidence>
<reference evidence="4" key="1">
    <citation type="journal article" date="2019" name="Int. J. Syst. Evol. Microbiol.">
        <title>The Global Catalogue of Microorganisms (GCM) 10K type strain sequencing project: providing services to taxonomists for standard genome sequencing and annotation.</title>
        <authorList>
            <consortium name="The Broad Institute Genomics Platform"/>
            <consortium name="The Broad Institute Genome Sequencing Center for Infectious Disease"/>
            <person name="Wu L."/>
            <person name="Ma J."/>
        </authorList>
    </citation>
    <scope>NUCLEOTIDE SEQUENCE [LARGE SCALE GENOMIC DNA]</scope>
    <source>
        <strain evidence="4">CGMCC 1.12471</strain>
    </source>
</reference>
<feature type="domain" description="HTH cro/C1-type" evidence="2">
    <location>
        <begin position="39"/>
        <end position="87"/>
    </location>
</feature>
<feature type="region of interest" description="Disordered" evidence="1">
    <location>
        <begin position="15"/>
        <end position="39"/>
    </location>
</feature>
<dbReference type="InterPro" id="IPR001387">
    <property type="entry name" value="Cro/C1-type_HTH"/>
</dbReference>
<dbReference type="RefSeq" id="WP_377935357.1">
    <property type="nucleotide sequence ID" value="NZ_JBHUEA010000019.1"/>
</dbReference>
<proteinExistence type="predicted"/>
<protein>
    <submittedName>
        <fullName evidence="3">Helix-turn-helix transcriptional regulator</fullName>
    </submittedName>
</protein>
<dbReference type="InterPro" id="IPR010982">
    <property type="entry name" value="Lambda_DNA-bd_dom_sf"/>
</dbReference>
<comment type="caution">
    <text evidence="3">The sequence shown here is derived from an EMBL/GenBank/DDBJ whole genome shotgun (WGS) entry which is preliminary data.</text>
</comment>
<dbReference type="Proteomes" id="UP001597347">
    <property type="component" value="Unassembled WGS sequence"/>
</dbReference>
<dbReference type="CDD" id="cd00093">
    <property type="entry name" value="HTH_XRE"/>
    <property type="match status" value="1"/>
</dbReference>
<dbReference type="SMART" id="SM00530">
    <property type="entry name" value="HTH_XRE"/>
    <property type="match status" value="1"/>
</dbReference>
<dbReference type="PROSITE" id="PS50943">
    <property type="entry name" value="HTH_CROC1"/>
    <property type="match status" value="1"/>
</dbReference>
<evidence type="ECO:0000313" key="4">
    <source>
        <dbReference type="Proteomes" id="UP001597347"/>
    </source>
</evidence>
<dbReference type="InterPro" id="IPR041413">
    <property type="entry name" value="MLTR_LBD"/>
</dbReference>